<accession>A0AAQ3WJT9</accession>
<dbReference type="GO" id="GO:0003824">
    <property type="term" value="F:catalytic activity"/>
    <property type="evidence" value="ECO:0007669"/>
    <property type="project" value="UniProtKB-KW"/>
</dbReference>
<dbReference type="EMBL" id="CP144747">
    <property type="protein sequence ID" value="WVZ63971.1"/>
    <property type="molecule type" value="Genomic_DNA"/>
</dbReference>
<dbReference type="PANTHER" id="PTHR37984:SF5">
    <property type="entry name" value="PROTEIN NYNRIN-LIKE"/>
    <property type="match status" value="1"/>
</dbReference>
<keyword evidence="4" id="KW-1185">Reference proteome</keyword>
<keyword evidence="1" id="KW-0511">Multifunctional enzyme</keyword>
<organism evidence="3 4">
    <name type="scientific">Paspalum notatum var. saurae</name>
    <dbReference type="NCBI Taxonomy" id="547442"/>
    <lineage>
        <taxon>Eukaryota</taxon>
        <taxon>Viridiplantae</taxon>
        <taxon>Streptophyta</taxon>
        <taxon>Embryophyta</taxon>
        <taxon>Tracheophyta</taxon>
        <taxon>Spermatophyta</taxon>
        <taxon>Magnoliopsida</taxon>
        <taxon>Liliopsida</taxon>
        <taxon>Poales</taxon>
        <taxon>Poaceae</taxon>
        <taxon>PACMAD clade</taxon>
        <taxon>Panicoideae</taxon>
        <taxon>Andropogonodae</taxon>
        <taxon>Paspaleae</taxon>
        <taxon>Paspalinae</taxon>
        <taxon>Paspalum</taxon>
    </lineage>
</organism>
<dbReference type="Proteomes" id="UP001341281">
    <property type="component" value="Chromosome 03"/>
</dbReference>
<dbReference type="Pfam" id="PF00078">
    <property type="entry name" value="RVT_1"/>
    <property type="match status" value="1"/>
</dbReference>
<dbReference type="PANTHER" id="PTHR37984">
    <property type="entry name" value="PROTEIN CBG26694"/>
    <property type="match status" value="1"/>
</dbReference>
<dbReference type="PROSITE" id="PS50878">
    <property type="entry name" value="RT_POL"/>
    <property type="match status" value="1"/>
</dbReference>
<evidence type="ECO:0000259" key="2">
    <source>
        <dbReference type="PROSITE" id="PS50878"/>
    </source>
</evidence>
<dbReference type="CDD" id="cd09274">
    <property type="entry name" value="RNase_HI_RT_Ty3"/>
    <property type="match status" value="1"/>
</dbReference>
<dbReference type="InterPro" id="IPR041577">
    <property type="entry name" value="RT_RNaseH_2"/>
</dbReference>
<evidence type="ECO:0000313" key="4">
    <source>
        <dbReference type="Proteomes" id="UP001341281"/>
    </source>
</evidence>
<name>A0AAQ3WJT9_PASNO</name>
<gene>
    <name evidence="3" type="ORF">U9M48_013559</name>
</gene>
<feature type="domain" description="Reverse transcriptase" evidence="2">
    <location>
        <begin position="1"/>
        <end position="152"/>
    </location>
</feature>
<evidence type="ECO:0000256" key="1">
    <source>
        <dbReference type="ARBA" id="ARBA00023268"/>
    </source>
</evidence>
<protein>
    <recommendedName>
        <fullName evidence="2">Reverse transcriptase domain-containing protein</fullName>
    </recommendedName>
</protein>
<dbReference type="Gene3D" id="3.30.70.270">
    <property type="match status" value="2"/>
</dbReference>
<dbReference type="CDD" id="cd01647">
    <property type="entry name" value="RT_LTR"/>
    <property type="match status" value="1"/>
</dbReference>
<dbReference type="AlphaFoldDB" id="A0AAQ3WJT9"/>
<evidence type="ECO:0000313" key="3">
    <source>
        <dbReference type="EMBL" id="WVZ63971.1"/>
    </source>
</evidence>
<dbReference type="Pfam" id="PF17919">
    <property type="entry name" value="RT_RNaseH_2"/>
    <property type="match status" value="1"/>
</dbReference>
<sequence>MCVDYRSLNAVTIKNKYPLPRIDDLFDQLKGAKYFSKIDLRSGYHQLKIREGDIYKTAFVTRYGQYEFTVMSFGLTNAPAYFMNLMNKVFMDGLDKYVVVFIDDILIYSKDKEEHENHLRTVLERLRSHKVYAKFGKCEFWLKKIAFLGHIITAEGVSVDPEKVQVVMEWQQPINISEIRSFIGLAGYYRWFIEGFAKIARPMLSLLQKDKKFEWTEACERSFQKLKEKLTTTPVLALPDIHRDFVNYCDASRQGLGCVLMQDNKVIAYASRQLRTHERNYPMHDLERATVLYTDHKSLKYVFTQPDLNLRQRRWLELIKDYDLDIHYHPGKANVIADALSRKAYVGLRRATRGG</sequence>
<dbReference type="InterPro" id="IPR050951">
    <property type="entry name" value="Retrovirus_Pol_polyprotein"/>
</dbReference>
<proteinExistence type="predicted"/>
<dbReference type="FunFam" id="3.30.70.270:FF:000020">
    <property type="entry name" value="Transposon Tf2-6 polyprotein-like Protein"/>
    <property type="match status" value="1"/>
</dbReference>
<dbReference type="InterPro" id="IPR043502">
    <property type="entry name" value="DNA/RNA_pol_sf"/>
</dbReference>
<dbReference type="InterPro" id="IPR043128">
    <property type="entry name" value="Rev_trsase/Diguanyl_cyclase"/>
</dbReference>
<dbReference type="InterPro" id="IPR000477">
    <property type="entry name" value="RT_dom"/>
</dbReference>
<dbReference type="Gene3D" id="3.10.10.10">
    <property type="entry name" value="HIV Type 1 Reverse Transcriptase, subunit A, domain 1"/>
    <property type="match status" value="1"/>
</dbReference>
<reference evidence="3 4" key="1">
    <citation type="submission" date="2024-02" db="EMBL/GenBank/DDBJ databases">
        <title>High-quality chromosome-scale genome assembly of Pensacola bahiagrass (Paspalum notatum Flugge var. saurae).</title>
        <authorList>
            <person name="Vega J.M."/>
            <person name="Podio M."/>
            <person name="Orjuela J."/>
            <person name="Siena L.A."/>
            <person name="Pessino S.C."/>
            <person name="Combes M.C."/>
            <person name="Mariac C."/>
            <person name="Albertini E."/>
            <person name="Pupilli F."/>
            <person name="Ortiz J.P.A."/>
            <person name="Leblanc O."/>
        </authorList>
    </citation>
    <scope>NUCLEOTIDE SEQUENCE [LARGE SCALE GENOMIC DNA]</scope>
    <source>
        <strain evidence="3">R1</strain>
        <tissue evidence="3">Leaf</tissue>
    </source>
</reference>
<dbReference type="SUPFAM" id="SSF56672">
    <property type="entry name" value="DNA/RNA polymerases"/>
    <property type="match status" value="1"/>
</dbReference>